<name>A0A4V6KBB1_HATHI</name>
<evidence type="ECO:0000256" key="2">
    <source>
        <dbReference type="ARBA" id="ARBA00022448"/>
    </source>
</evidence>
<feature type="transmembrane region" description="Helical" evidence="6">
    <location>
        <begin position="12"/>
        <end position="28"/>
    </location>
</feature>
<evidence type="ECO:0000259" key="7">
    <source>
        <dbReference type="PROSITE" id="PS50850"/>
    </source>
</evidence>
<organism evidence="8 9">
    <name type="scientific">Hathewaya histolytica</name>
    <name type="common">Clostridium histolyticum</name>
    <dbReference type="NCBI Taxonomy" id="1498"/>
    <lineage>
        <taxon>Bacteria</taxon>
        <taxon>Bacillati</taxon>
        <taxon>Bacillota</taxon>
        <taxon>Clostridia</taxon>
        <taxon>Eubacteriales</taxon>
        <taxon>Clostridiaceae</taxon>
        <taxon>Hathewaya</taxon>
    </lineage>
</organism>
<proteinExistence type="predicted"/>
<dbReference type="GO" id="GO:0005886">
    <property type="term" value="C:plasma membrane"/>
    <property type="evidence" value="ECO:0007669"/>
    <property type="project" value="UniProtKB-SubCell"/>
</dbReference>
<evidence type="ECO:0000256" key="6">
    <source>
        <dbReference type="SAM" id="Phobius"/>
    </source>
</evidence>
<keyword evidence="3 6" id="KW-0812">Transmembrane</keyword>
<dbReference type="PANTHER" id="PTHR23514:SF13">
    <property type="entry name" value="INNER MEMBRANE PROTEIN YBJJ"/>
    <property type="match status" value="1"/>
</dbReference>
<evidence type="ECO:0000256" key="5">
    <source>
        <dbReference type="ARBA" id="ARBA00023136"/>
    </source>
</evidence>
<feature type="transmembrane region" description="Helical" evidence="6">
    <location>
        <begin position="80"/>
        <end position="97"/>
    </location>
</feature>
<comment type="subcellular location">
    <subcellularLocation>
        <location evidence="1">Cell membrane</location>
        <topology evidence="1">Multi-pass membrane protein</topology>
    </subcellularLocation>
</comment>
<evidence type="ECO:0000256" key="3">
    <source>
        <dbReference type="ARBA" id="ARBA00022692"/>
    </source>
</evidence>
<keyword evidence="2" id="KW-0813">Transport</keyword>
<evidence type="ECO:0000313" key="9">
    <source>
        <dbReference type="Proteomes" id="UP000308489"/>
    </source>
</evidence>
<feature type="transmembrane region" description="Helical" evidence="6">
    <location>
        <begin position="272"/>
        <end position="294"/>
    </location>
</feature>
<feature type="transmembrane region" description="Helical" evidence="6">
    <location>
        <begin position="300"/>
        <end position="319"/>
    </location>
</feature>
<dbReference type="Pfam" id="PF07690">
    <property type="entry name" value="MFS_1"/>
    <property type="match status" value="1"/>
</dbReference>
<feature type="transmembrane region" description="Helical" evidence="6">
    <location>
        <begin position="331"/>
        <end position="354"/>
    </location>
</feature>
<sequence>MKNKSLIKNKYFSLIIFMFMLMVLDAIAENMKGIFIPIFKTSFNISDSVIGIWLLVGSFAYIIFTYFGGLLSKKIGQNKVFILGIFMGVIACLLYSITDNVYILFIDTFILNGALSLCAIAINTIIPTISIGFQAVLMNLTHFFYGLGITVGTSSAGYLLNKNISWKYIYFIIAIMYIVIGICFYFIKIPEISVVKEEKTHSEILFKDKLVYFYVIALGFYIFAEGGTLSWLVNYIQRGYGLTVAGATKYLSIFTALFAIGRLLGGFVAQKLGYINSVMYSTAIALVLFLSGVLLGEKGFVYIAISGGFFAITFPTIVLSISEAFKRDSSYVTGIIVSVASIISMIFNFILSALNEFVGARYAFLIIPLGLFISLCTQILIKNNLKNNI</sequence>
<feature type="transmembrane region" description="Helical" evidence="6">
    <location>
        <begin position="210"/>
        <end position="233"/>
    </location>
</feature>
<dbReference type="PANTHER" id="PTHR23514">
    <property type="entry name" value="BYPASS OF STOP CODON PROTEIN 6"/>
    <property type="match status" value="1"/>
</dbReference>
<evidence type="ECO:0000313" key="8">
    <source>
        <dbReference type="EMBL" id="VTQ81757.1"/>
    </source>
</evidence>
<dbReference type="GO" id="GO:0022857">
    <property type="term" value="F:transmembrane transporter activity"/>
    <property type="evidence" value="ECO:0007669"/>
    <property type="project" value="InterPro"/>
</dbReference>
<dbReference type="AlphaFoldDB" id="A0A4V6KBB1"/>
<dbReference type="InterPro" id="IPR051788">
    <property type="entry name" value="MFS_Transporter"/>
</dbReference>
<feature type="transmembrane region" description="Helical" evidence="6">
    <location>
        <begin position="166"/>
        <end position="189"/>
    </location>
</feature>
<feature type="domain" description="Major facilitator superfamily (MFS) profile" evidence="7">
    <location>
        <begin position="14"/>
        <end position="386"/>
    </location>
</feature>
<evidence type="ECO:0000256" key="1">
    <source>
        <dbReference type="ARBA" id="ARBA00004651"/>
    </source>
</evidence>
<feature type="transmembrane region" description="Helical" evidence="6">
    <location>
        <begin position="143"/>
        <end position="160"/>
    </location>
</feature>
<protein>
    <submittedName>
        <fullName evidence="8">Major facilitator superfamily protein</fullName>
    </submittedName>
</protein>
<keyword evidence="4 6" id="KW-1133">Transmembrane helix</keyword>
<feature type="transmembrane region" description="Helical" evidence="6">
    <location>
        <begin position="48"/>
        <end position="68"/>
    </location>
</feature>
<dbReference type="Gene3D" id="1.20.1250.20">
    <property type="entry name" value="MFS general substrate transporter like domains"/>
    <property type="match status" value="2"/>
</dbReference>
<dbReference type="RefSeq" id="WP_138208920.1">
    <property type="nucleotide sequence ID" value="NZ_CBCRUQ010000035.1"/>
</dbReference>
<accession>A0A4V6KBB1</accession>
<feature type="transmembrane region" description="Helical" evidence="6">
    <location>
        <begin position="239"/>
        <end position="260"/>
    </location>
</feature>
<keyword evidence="5 6" id="KW-0472">Membrane</keyword>
<dbReference type="EMBL" id="LR590481">
    <property type="protein sequence ID" value="VTQ81757.1"/>
    <property type="molecule type" value="Genomic_DNA"/>
</dbReference>
<dbReference type="KEGG" id="hhw:NCTC503_00063"/>
<dbReference type="InterPro" id="IPR036259">
    <property type="entry name" value="MFS_trans_sf"/>
</dbReference>
<dbReference type="SUPFAM" id="SSF103473">
    <property type="entry name" value="MFS general substrate transporter"/>
    <property type="match status" value="1"/>
</dbReference>
<keyword evidence="9" id="KW-1185">Reference proteome</keyword>
<evidence type="ECO:0000256" key="4">
    <source>
        <dbReference type="ARBA" id="ARBA00022989"/>
    </source>
</evidence>
<gene>
    <name evidence="8" type="primary">fucP</name>
    <name evidence="8" type="ORF">NCTC503_00063</name>
</gene>
<reference evidence="8 9" key="1">
    <citation type="submission" date="2019-05" db="EMBL/GenBank/DDBJ databases">
        <authorList>
            <consortium name="Pathogen Informatics"/>
        </authorList>
    </citation>
    <scope>NUCLEOTIDE SEQUENCE [LARGE SCALE GENOMIC DNA]</scope>
    <source>
        <strain evidence="8 9">NCTC503</strain>
    </source>
</reference>
<dbReference type="InterPro" id="IPR020846">
    <property type="entry name" value="MFS_dom"/>
</dbReference>
<dbReference type="OrthoDB" id="1674556at2"/>
<dbReference type="InterPro" id="IPR011701">
    <property type="entry name" value="MFS"/>
</dbReference>
<feature type="transmembrane region" description="Helical" evidence="6">
    <location>
        <begin position="360"/>
        <end position="381"/>
    </location>
</feature>
<feature type="transmembrane region" description="Helical" evidence="6">
    <location>
        <begin position="109"/>
        <end position="131"/>
    </location>
</feature>
<dbReference type="Proteomes" id="UP000308489">
    <property type="component" value="Chromosome 1"/>
</dbReference>
<dbReference type="PROSITE" id="PS50850">
    <property type="entry name" value="MFS"/>
    <property type="match status" value="1"/>
</dbReference>